<keyword evidence="1" id="KW-0175">Coiled coil</keyword>
<evidence type="ECO:0000313" key="3">
    <source>
        <dbReference type="Proteomes" id="UP000307322"/>
    </source>
</evidence>
<gene>
    <name evidence="2" type="ORF">WFC_00105</name>
</gene>
<organism evidence="2 3">
    <name type="scientific">Escherichia phage vB_EcoM_WFC</name>
    <dbReference type="NCBI Taxonomy" id="2508193"/>
    <lineage>
        <taxon>Viruses</taxon>
        <taxon>Duplodnaviria</taxon>
        <taxon>Heunggongvirae</taxon>
        <taxon>Uroviricota</taxon>
        <taxon>Caudoviricetes</taxon>
        <taxon>Lindbergviridae</taxon>
        <taxon>Wifcevirus</taxon>
        <taxon>Wifcevirus WFC</taxon>
    </lineage>
</organism>
<reference evidence="2 3" key="1">
    <citation type="submission" date="2019-01" db="EMBL/GenBank/DDBJ databases">
        <title>Still something new to discover - new insights into E. coli phage diversity and taxonomy.</title>
        <authorList>
            <person name="Korf I.H.E."/>
            <person name="Adriaennsens E."/>
            <person name="Dreiseikelmann B."/>
            <person name="Kropinski A."/>
            <person name="Nimtz M."/>
            <person name="Meier-Kolthoff J.P."/>
            <person name="Rohde M."/>
            <person name="van Raaij M."/>
            <person name="Wittmann J."/>
        </authorList>
    </citation>
    <scope>NUCLEOTIDE SEQUENCE [LARGE SCALE GENOMIC DNA]</scope>
</reference>
<accession>A0A482MTY8</accession>
<feature type="coiled-coil region" evidence="1">
    <location>
        <begin position="27"/>
        <end position="68"/>
    </location>
</feature>
<sequence>MINRFNCIVNKGMAVNEDGPWIHYEDYESLLKLNESLTKEIEQYRERIKAAEDVIKLFSEAVEKYKERNVPIKEEAWTVWFGGENPVPGKMVEFELLNGYKSKGAVPSDSLTWDKVTSPTGAKIVAYRVVKEG</sequence>
<evidence type="ECO:0000256" key="1">
    <source>
        <dbReference type="SAM" id="Coils"/>
    </source>
</evidence>
<protein>
    <submittedName>
        <fullName evidence="2">Uncharacterized protein</fullName>
    </submittedName>
</protein>
<keyword evidence="3" id="KW-1185">Reference proteome</keyword>
<dbReference type="EMBL" id="MK373777">
    <property type="protein sequence ID" value="QBQ77497.1"/>
    <property type="molecule type" value="Genomic_DNA"/>
</dbReference>
<proteinExistence type="predicted"/>
<dbReference type="Proteomes" id="UP000307322">
    <property type="component" value="Segment"/>
</dbReference>
<name>A0A482MTY8_9CAUD</name>
<evidence type="ECO:0000313" key="2">
    <source>
        <dbReference type="EMBL" id="QBQ77497.1"/>
    </source>
</evidence>